<keyword evidence="3" id="KW-0929">Antimicrobial</keyword>
<evidence type="ECO:0000313" key="12">
    <source>
        <dbReference type="Proteomes" id="UP001497382"/>
    </source>
</evidence>
<feature type="signal peptide" evidence="10">
    <location>
        <begin position="1"/>
        <end position="21"/>
    </location>
</feature>
<dbReference type="CDD" id="cd16890">
    <property type="entry name" value="lyz_i"/>
    <property type="match status" value="1"/>
</dbReference>
<dbReference type="GO" id="GO:0031640">
    <property type="term" value="P:killing of cells of another organism"/>
    <property type="evidence" value="ECO:0007669"/>
    <property type="project" value="UniProtKB-KW"/>
</dbReference>
<keyword evidence="7 9" id="KW-1015">Disulfide bond</keyword>
<organism evidence="11 12">
    <name type="scientific">Larinioides sclopetarius</name>
    <dbReference type="NCBI Taxonomy" id="280406"/>
    <lineage>
        <taxon>Eukaryota</taxon>
        <taxon>Metazoa</taxon>
        <taxon>Ecdysozoa</taxon>
        <taxon>Arthropoda</taxon>
        <taxon>Chelicerata</taxon>
        <taxon>Arachnida</taxon>
        <taxon>Araneae</taxon>
        <taxon>Araneomorphae</taxon>
        <taxon>Entelegynae</taxon>
        <taxon>Araneoidea</taxon>
        <taxon>Araneidae</taxon>
        <taxon>Larinioides</taxon>
    </lineage>
</organism>
<keyword evidence="12" id="KW-1185">Reference proteome</keyword>
<accession>A0AAV1YSQ4</accession>
<evidence type="ECO:0000313" key="11">
    <source>
        <dbReference type="EMBL" id="CAL1261990.1"/>
    </source>
</evidence>
<feature type="disulfide bond" evidence="9">
    <location>
        <begin position="50"/>
        <end position="58"/>
    </location>
</feature>
<dbReference type="EC" id="3.2.1.17" evidence="2"/>
<keyword evidence="5" id="KW-0378">Hydrolase</keyword>
<dbReference type="PROSITE" id="PS51909">
    <property type="entry name" value="LYSOZYME_I"/>
    <property type="match status" value="1"/>
</dbReference>
<evidence type="ECO:0000256" key="4">
    <source>
        <dbReference type="ARBA" id="ARBA00022638"/>
    </source>
</evidence>
<keyword evidence="10" id="KW-0732">Signal</keyword>
<comment type="catalytic activity">
    <reaction evidence="1">
        <text>Hydrolysis of (1-&gt;4)-beta-linkages between N-acetylmuramic acid and N-acetyl-D-glucosamine residues in a peptidoglycan and between N-acetyl-D-glucosamine residues in chitodextrins.</text>
        <dbReference type="EC" id="3.2.1.17"/>
    </reaction>
</comment>
<dbReference type="GO" id="GO:0003796">
    <property type="term" value="F:lysozyme activity"/>
    <property type="evidence" value="ECO:0007669"/>
    <property type="project" value="UniProtKB-EC"/>
</dbReference>
<name>A0AAV1YSQ4_9ARAC</name>
<dbReference type="Gene3D" id="1.10.530.10">
    <property type="match status" value="1"/>
</dbReference>
<evidence type="ECO:0000256" key="5">
    <source>
        <dbReference type="ARBA" id="ARBA00022801"/>
    </source>
</evidence>
<keyword evidence="8" id="KW-0326">Glycosidase</keyword>
<evidence type="ECO:0000256" key="6">
    <source>
        <dbReference type="ARBA" id="ARBA00023022"/>
    </source>
</evidence>
<feature type="chain" id="PRO_5043942910" description="lysozyme" evidence="10">
    <location>
        <begin position="22"/>
        <end position="147"/>
    </location>
</feature>
<dbReference type="SUPFAM" id="SSF53955">
    <property type="entry name" value="Lysozyme-like"/>
    <property type="match status" value="1"/>
</dbReference>
<dbReference type="InterPro" id="IPR023346">
    <property type="entry name" value="Lysozyme-like_dom_sf"/>
</dbReference>
<keyword evidence="4" id="KW-0081">Bacteriolytic enzyme</keyword>
<feature type="disulfide bond" evidence="9">
    <location>
        <begin position="38"/>
        <end position="44"/>
    </location>
</feature>
<dbReference type="Proteomes" id="UP001497382">
    <property type="component" value="Unassembled WGS sequence"/>
</dbReference>
<proteinExistence type="predicted"/>
<evidence type="ECO:0000256" key="2">
    <source>
        <dbReference type="ARBA" id="ARBA00012732"/>
    </source>
</evidence>
<evidence type="ECO:0000256" key="9">
    <source>
        <dbReference type="PIRSR" id="PIRSR608597-3"/>
    </source>
</evidence>
<gene>
    <name evidence="11" type="ORF">LARSCL_LOCUS717</name>
</gene>
<dbReference type="InterPro" id="IPR008597">
    <property type="entry name" value="Invert_lysozyme"/>
</dbReference>
<dbReference type="AlphaFoldDB" id="A0AAV1YSQ4"/>
<evidence type="ECO:0000256" key="8">
    <source>
        <dbReference type="ARBA" id="ARBA00023295"/>
    </source>
</evidence>
<dbReference type="PANTHER" id="PTHR11195:SF13">
    <property type="entry name" value="INVERTEBRATE-TYPE LYSOZYME 2-RELATED"/>
    <property type="match status" value="1"/>
</dbReference>
<dbReference type="PANTHER" id="PTHR11195">
    <property type="entry name" value="DESTABILASE-RELATED"/>
    <property type="match status" value="1"/>
</dbReference>
<evidence type="ECO:0000256" key="10">
    <source>
        <dbReference type="SAM" id="SignalP"/>
    </source>
</evidence>
<feature type="disulfide bond" evidence="9">
    <location>
        <begin position="33"/>
        <end position="111"/>
    </location>
</feature>
<dbReference type="Pfam" id="PF05497">
    <property type="entry name" value="Destabilase"/>
    <property type="match status" value="1"/>
</dbReference>
<sequence length="147" mass="16477">MDCKAVVFLLGLSGFIAFIHGQKHGAEQLTEDCLTCMCEASSECDDDIKCHGRGDKNCGPYLISYHYWLDGGELGGGFEKCVTYRPCAEATIRGYMNKWASDCNGDKHVDCYDYARIHKTGGPSCNSTWVLTTDYWMRFEACYSLMT</sequence>
<feature type="disulfide bond" evidence="9">
    <location>
        <begin position="81"/>
        <end position="87"/>
    </location>
</feature>
<reference evidence="11 12" key="1">
    <citation type="submission" date="2024-04" db="EMBL/GenBank/DDBJ databases">
        <authorList>
            <person name="Rising A."/>
            <person name="Reimegard J."/>
            <person name="Sonavane S."/>
            <person name="Akerstrom W."/>
            <person name="Nylinder S."/>
            <person name="Hedman E."/>
            <person name="Kallberg Y."/>
        </authorList>
    </citation>
    <scope>NUCLEOTIDE SEQUENCE [LARGE SCALE GENOMIC DNA]</scope>
</reference>
<evidence type="ECO:0000256" key="1">
    <source>
        <dbReference type="ARBA" id="ARBA00000632"/>
    </source>
</evidence>
<evidence type="ECO:0000256" key="3">
    <source>
        <dbReference type="ARBA" id="ARBA00022529"/>
    </source>
</evidence>
<keyword evidence="6" id="KW-0044">Antibiotic</keyword>
<evidence type="ECO:0000256" key="7">
    <source>
        <dbReference type="ARBA" id="ARBA00023157"/>
    </source>
</evidence>
<dbReference type="GO" id="GO:0042742">
    <property type="term" value="P:defense response to bacterium"/>
    <property type="evidence" value="ECO:0007669"/>
    <property type="project" value="UniProtKB-KW"/>
</dbReference>
<protein>
    <recommendedName>
        <fullName evidence="2">lysozyme</fullName>
        <ecNumber evidence="2">3.2.1.17</ecNumber>
    </recommendedName>
</protein>
<comment type="caution">
    <text evidence="11">The sequence shown here is derived from an EMBL/GenBank/DDBJ whole genome shotgun (WGS) entry which is preliminary data.</text>
</comment>
<dbReference type="EMBL" id="CAXIEN010000004">
    <property type="protein sequence ID" value="CAL1261990.1"/>
    <property type="molecule type" value="Genomic_DNA"/>
</dbReference>